<feature type="transmembrane region" description="Helical" evidence="7">
    <location>
        <begin position="295"/>
        <end position="321"/>
    </location>
</feature>
<feature type="transmembrane region" description="Helical" evidence="7">
    <location>
        <begin position="12"/>
        <end position="32"/>
    </location>
</feature>
<dbReference type="InterPro" id="IPR000515">
    <property type="entry name" value="MetI-like"/>
</dbReference>
<evidence type="ECO:0000256" key="5">
    <source>
        <dbReference type="ARBA" id="ARBA00022989"/>
    </source>
</evidence>
<dbReference type="GO" id="GO:0005886">
    <property type="term" value="C:plasma membrane"/>
    <property type="evidence" value="ECO:0007669"/>
    <property type="project" value="UniProtKB-SubCell"/>
</dbReference>
<keyword evidence="2 7" id="KW-0813">Transport</keyword>
<dbReference type="Pfam" id="PF19300">
    <property type="entry name" value="BPD_transp_1_N"/>
    <property type="match status" value="1"/>
</dbReference>
<gene>
    <name evidence="9" type="ORF">ACFQPE_18625</name>
</gene>
<dbReference type="InterPro" id="IPR045621">
    <property type="entry name" value="BPD_transp_1_N"/>
</dbReference>
<reference evidence="9 10" key="1">
    <citation type="journal article" date="2019" name="Int. J. Syst. Evol. Microbiol.">
        <title>The Global Catalogue of Microorganisms (GCM) 10K type strain sequencing project: providing services to taxonomists for standard genome sequencing and annotation.</title>
        <authorList>
            <consortium name="The Broad Institute Genomics Platform"/>
            <consortium name="The Broad Institute Genome Sequencing Center for Infectious Disease"/>
            <person name="Wu L."/>
            <person name="Ma J."/>
        </authorList>
    </citation>
    <scope>NUCLEOTIDE SEQUENCE [LARGE SCALE GENOMIC DNA]</scope>
    <source>
        <strain evidence="9 10">PSR21</strain>
    </source>
</reference>
<dbReference type="PANTHER" id="PTHR43163:SF6">
    <property type="entry name" value="DIPEPTIDE TRANSPORT SYSTEM PERMEASE PROTEIN DPPB-RELATED"/>
    <property type="match status" value="1"/>
</dbReference>
<evidence type="ECO:0000256" key="3">
    <source>
        <dbReference type="ARBA" id="ARBA00022475"/>
    </source>
</evidence>
<keyword evidence="6 7" id="KW-0472">Membrane</keyword>
<dbReference type="GeneID" id="79317016"/>
<evidence type="ECO:0000256" key="6">
    <source>
        <dbReference type="ARBA" id="ARBA00023136"/>
    </source>
</evidence>
<feature type="domain" description="ABC transmembrane type-1" evidence="8">
    <location>
        <begin position="97"/>
        <end position="314"/>
    </location>
</feature>
<feature type="transmembrane region" description="Helical" evidence="7">
    <location>
        <begin position="135"/>
        <end position="161"/>
    </location>
</feature>
<proteinExistence type="inferred from homology"/>
<dbReference type="AlphaFoldDB" id="A0ABD6AE32"/>
<evidence type="ECO:0000256" key="4">
    <source>
        <dbReference type="ARBA" id="ARBA00022692"/>
    </source>
</evidence>
<accession>A0ABD6AE32</accession>
<evidence type="ECO:0000256" key="2">
    <source>
        <dbReference type="ARBA" id="ARBA00022448"/>
    </source>
</evidence>
<dbReference type="PANTHER" id="PTHR43163">
    <property type="entry name" value="DIPEPTIDE TRANSPORT SYSTEM PERMEASE PROTEIN DPPB-RELATED"/>
    <property type="match status" value="1"/>
</dbReference>
<dbReference type="EMBL" id="JBHTBF010000003">
    <property type="protein sequence ID" value="MFC7318796.1"/>
    <property type="molecule type" value="Genomic_DNA"/>
</dbReference>
<keyword evidence="5 7" id="KW-1133">Transmembrane helix</keyword>
<dbReference type="CDD" id="cd06261">
    <property type="entry name" value="TM_PBP2"/>
    <property type="match status" value="1"/>
</dbReference>
<organism evidence="9 10">
    <name type="scientific">Halomarina halobia</name>
    <dbReference type="NCBI Taxonomy" id="3033386"/>
    <lineage>
        <taxon>Archaea</taxon>
        <taxon>Methanobacteriati</taxon>
        <taxon>Methanobacteriota</taxon>
        <taxon>Stenosarchaea group</taxon>
        <taxon>Halobacteria</taxon>
        <taxon>Halobacteriales</taxon>
        <taxon>Natronomonadaceae</taxon>
        <taxon>Halomarina</taxon>
    </lineage>
</organism>
<dbReference type="RefSeq" id="WP_276306368.1">
    <property type="nucleotide sequence ID" value="NZ_CP119993.1"/>
</dbReference>
<comment type="caution">
    <text evidence="9">The sequence shown here is derived from an EMBL/GenBank/DDBJ whole genome shotgun (WGS) entry which is preliminary data.</text>
</comment>
<name>A0ABD6AE32_9EURY</name>
<evidence type="ECO:0000256" key="7">
    <source>
        <dbReference type="RuleBase" id="RU363032"/>
    </source>
</evidence>
<evidence type="ECO:0000313" key="9">
    <source>
        <dbReference type="EMBL" id="MFC7318796.1"/>
    </source>
</evidence>
<protein>
    <submittedName>
        <fullName evidence="9">ABC transporter permease</fullName>
    </submittedName>
</protein>
<comment type="similarity">
    <text evidence="7">Belongs to the binding-protein-dependent transport system permease family.</text>
</comment>
<evidence type="ECO:0000313" key="10">
    <source>
        <dbReference type="Proteomes" id="UP001596547"/>
    </source>
</evidence>
<keyword evidence="10" id="KW-1185">Reference proteome</keyword>
<keyword evidence="4 7" id="KW-0812">Transmembrane</keyword>
<keyword evidence="3" id="KW-1003">Cell membrane</keyword>
<feature type="transmembrane region" description="Helical" evidence="7">
    <location>
        <begin position="97"/>
        <end position="123"/>
    </location>
</feature>
<dbReference type="PROSITE" id="PS50928">
    <property type="entry name" value="ABC_TM1"/>
    <property type="match status" value="1"/>
</dbReference>
<evidence type="ECO:0000256" key="1">
    <source>
        <dbReference type="ARBA" id="ARBA00004651"/>
    </source>
</evidence>
<evidence type="ECO:0000259" key="8">
    <source>
        <dbReference type="PROSITE" id="PS50928"/>
    </source>
</evidence>
<dbReference type="Proteomes" id="UP001596547">
    <property type="component" value="Unassembled WGS sequence"/>
</dbReference>
<feature type="transmembrane region" description="Helical" evidence="7">
    <location>
        <begin position="192"/>
        <end position="209"/>
    </location>
</feature>
<sequence length="330" mass="37503">MGRARFLLVRTLQTVFMLWFALTFIFFFFRLLPGSFTDIMMFRGASPETIAAFEQKWGLNDPLHIQYVRYMRNFLVGDVGMSLQFRQPVWDFVKMKIFNSFILVAPAITVTYIIGSLIGGYLGEKRGQAIEKYGLPPIVFSGAFPEFFIAIVLIIVFAGWLNLFPTSGMFGFQSAGRFADAPWWRPYLTADFAHHYILPFTAVVFRYLYLPVLIMRTSVVEVLGQDFFFYHRMTGIPGGNRMRHLLKHASLPVITLYPVSMTRAIGGLVLIEIVFNWPGIGYALVQGVLSRDFPVVQFVFFLVAAFVIIANFGVDVIYGIIDPRVSVGDD</sequence>
<comment type="subcellular location">
    <subcellularLocation>
        <location evidence="1 7">Cell membrane</location>
        <topology evidence="1 7">Multi-pass membrane protein</topology>
    </subcellularLocation>
</comment>
<dbReference type="Pfam" id="PF00528">
    <property type="entry name" value="BPD_transp_1"/>
    <property type="match status" value="1"/>
</dbReference>